<name>A0A813EKB0_POLGL</name>
<keyword evidence="2" id="KW-0489">Methyltransferase</keyword>
<evidence type="ECO:0000256" key="5">
    <source>
        <dbReference type="SAM" id="MobiDB-lite"/>
    </source>
</evidence>
<dbReference type="HAMAP" id="MF_01007">
    <property type="entry name" value="16SrRNA_methyltr_H"/>
    <property type="match status" value="1"/>
</dbReference>
<dbReference type="InterPro" id="IPR029063">
    <property type="entry name" value="SAM-dependent_MTases_sf"/>
</dbReference>
<dbReference type="InterPro" id="IPR002903">
    <property type="entry name" value="RsmH"/>
</dbReference>
<protein>
    <submittedName>
        <fullName evidence="6">Uncharacterized protein</fullName>
    </submittedName>
</protein>
<sequence length="641" mass="70955">MLLTLQKVSVHALTSAIDAFALQDPLLSARIAEALLQRQREQGPFLIAGQLAEVLEAFQDESTYSDLAPRVLRAVRVVVNREVEELERTLAAAFHRLKCGGRCIVVTQNGWELAAVRRFLHQHEEPGDAWALTTEPERLAELFPLCLSSAGYSVRRASPLLTLSAGGSLQSEVQKAPGTLHVLAKLPRGLPRSVPSCGSASRGPLQRFEEPPLPAFEPSECARAAPSGSLAVAEELEELKLRVARRKAQLAEEGLSLAQQKKDPEVSQLVTRLKELHRRDADQAEKLQARCSARQHIPVLLEEAVEQMMALGPDRLYVDCTFGRGGHTKHILSMLSASGLVKAFDIDPSAVQAGKVLEGHDGRFEILHAPFGDLGSRVHEPIAGILLDLGVSSPQLDDARRGFSLKNKKDGPLDFRMNQQVGIPASEWLQAVSASQLAWVISSVGYRMDPLLVERIAESILRGQQRVSCFSLTSQFARFLQELDQDFQDEHPGLNLTKLVFYAIRVFLNREMEQLQRVLEAAFQLLEPFGRCVIITFNRWESVAVRRFLRAHEEPPRTATEISPSAALPPTSDNNSNNNNTPSSEKKQRLAELYPLLGSDGAFAVRRTARPAKPTPEELHKNQRSHSSMLHVLEKVPRSVC</sequence>
<dbReference type="PANTHER" id="PTHR11265">
    <property type="entry name" value="S-ADENOSYL-METHYLTRANSFERASE MRAW"/>
    <property type="match status" value="1"/>
</dbReference>
<dbReference type="SUPFAM" id="SSF81799">
    <property type="entry name" value="Putative methyltransferase TM0872, insert domain"/>
    <property type="match status" value="1"/>
</dbReference>
<organism evidence="6 7">
    <name type="scientific">Polarella glacialis</name>
    <name type="common">Dinoflagellate</name>
    <dbReference type="NCBI Taxonomy" id="89957"/>
    <lineage>
        <taxon>Eukaryota</taxon>
        <taxon>Sar</taxon>
        <taxon>Alveolata</taxon>
        <taxon>Dinophyceae</taxon>
        <taxon>Suessiales</taxon>
        <taxon>Suessiaceae</taxon>
        <taxon>Polarella</taxon>
    </lineage>
</organism>
<evidence type="ECO:0000256" key="2">
    <source>
        <dbReference type="ARBA" id="ARBA00022603"/>
    </source>
</evidence>
<dbReference type="Gene3D" id="3.40.50.150">
    <property type="entry name" value="Vaccinia Virus protein VP39"/>
    <property type="match status" value="2"/>
</dbReference>
<proteinExistence type="inferred from homology"/>
<dbReference type="GO" id="GO:0070475">
    <property type="term" value="P:rRNA base methylation"/>
    <property type="evidence" value="ECO:0007669"/>
    <property type="project" value="TreeGrafter"/>
</dbReference>
<evidence type="ECO:0000256" key="3">
    <source>
        <dbReference type="ARBA" id="ARBA00022679"/>
    </source>
</evidence>
<comment type="caution">
    <text evidence="6">The sequence shown here is derived from an EMBL/GenBank/DDBJ whole genome shotgun (WGS) entry which is preliminary data.</text>
</comment>
<feature type="compositionally biased region" description="Low complexity" evidence="5">
    <location>
        <begin position="569"/>
        <end position="583"/>
    </location>
</feature>
<reference evidence="6" key="1">
    <citation type="submission" date="2021-02" db="EMBL/GenBank/DDBJ databases">
        <authorList>
            <person name="Dougan E. K."/>
            <person name="Rhodes N."/>
            <person name="Thang M."/>
            <person name="Chan C."/>
        </authorList>
    </citation>
    <scope>NUCLEOTIDE SEQUENCE</scope>
</reference>
<evidence type="ECO:0000313" key="6">
    <source>
        <dbReference type="EMBL" id="CAE8599418.1"/>
    </source>
</evidence>
<dbReference type="Pfam" id="PF01795">
    <property type="entry name" value="Methyltransf_5"/>
    <property type="match status" value="2"/>
</dbReference>
<evidence type="ECO:0000256" key="1">
    <source>
        <dbReference type="ARBA" id="ARBA00010396"/>
    </source>
</evidence>
<dbReference type="Proteomes" id="UP000654075">
    <property type="component" value="Unassembled WGS sequence"/>
</dbReference>
<accession>A0A813EKB0</accession>
<feature type="region of interest" description="Disordered" evidence="5">
    <location>
        <begin position="554"/>
        <end position="587"/>
    </location>
</feature>
<keyword evidence="3" id="KW-0808">Transferase</keyword>
<evidence type="ECO:0000313" key="7">
    <source>
        <dbReference type="Proteomes" id="UP000654075"/>
    </source>
</evidence>
<dbReference type="Gene3D" id="1.10.150.170">
    <property type="entry name" value="Putative methyltransferase TM0872, insert domain"/>
    <property type="match status" value="2"/>
</dbReference>
<keyword evidence="7" id="KW-1185">Reference proteome</keyword>
<keyword evidence="4" id="KW-0949">S-adenosyl-L-methionine</keyword>
<dbReference type="GO" id="GO:0071424">
    <property type="term" value="F:rRNA (cytosine-N4-)-methyltransferase activity"/>
    <property type="evidence" value="ECO:0007669"/>
    <property type="project" value="TreeGrafter"/>
</dbReference>
<dbReference type="NCBIfam" id="TIGR00006">
    <property type="entry name" value="16S rRNA (cytosine(1402)-N(4))-methyltransferase RsmH"/>
    <property type="match status" value="1"/>
</dbReference>
<feature type="region of interest" description="Disordered" evidence="5">
    <location>
        <begin position="611"/>
        <end position="630"/>
    </location>
</feature>
<dbReference type="EMBL" id="CAJNNV010011098">
    <property type="protein sequence ID" value="CAE8599418.1"/>
    <property type="molecule type" value="Genomic_DNA"/>
</dbReference>
<dbReference type="OrthoDB" id="439808at2759"/>
<dbReference type="InterPro" id="IPR023397">
    <property type="entry name" value="SAM-dep_MeTrfase_MraW_recog"/>
</dbReference>
<dbReference type="SUPFAM" id="SSF53335">
    <property type="entry name" value="S-adenosyl-L-methionine-dependent methyltransferases"/>
    <property type="match status" value="2"/>
</dbReference>
<gene>
    <name evidence="6" type="ORF">PGLA1383_LOCUS17765</name>
</gene>
<evidence type="ECO:0000256" key="4">
    <source>
        <dbReference type="ARBA" id="ARBA00022691"/>
    </source>
</evidence>
<dbReference type="PANTHER" id="PTHR11265:SF0">
    <property type="entry name" value="12S RRNA N4-METHYLCYTIDINE METHYLTRANSFERASE"/>
    <property type="match status" value="1"/>
</dbReference>
<dbReference type="AlphaFoldDB" id="A0A813EKB0"/>
<comment type="similarity">
    <text evidence="1">Belongs to the methyltransferase superfamily. RsmH family.</text>
</comment>